<evidence type="ECO:0000313" key="3">
    <source>
        <dbReference type="Proteomes" id="UP001314263"/>
    </source>
</evidence>
<keyword evidence="1" id="KW-1133">Transmembrane helix</keyword>
<dbReference type="PANTHER" id="PTHR36716">
    <property type="entry name" value="F3H9.20 PROTEIN"/>
    <property type="match status" value="1"/>
</dbReference>
<dbReference type="GO" id="GO:0009507">
    <property type="term" value="C:chloroplast"/>
    <property type="evidence" value="ECO:0007669"/>
    <property type="project" value="TreeGrafter"/>
</dbReference>
<protein>
    <recommendedName>
        <fullName evidence="4">Integral membrane protein</fullName>
    </recommendedName>
</protein>
<dbReference type="AlphaFoldDB" id="A0AAV1I519"/>
<feature type="transmembrane region" description="Helical" evidence="1">
    <location>
        <begin position="238"/>
        <end position="256"/>
    </location>
</feature>
<keyword evidence="3" id="KW-1185">Reference proteome</keyword>
<evidence type="ECO:0008006" key="4">
    <source>
        <dbReference type="Google" id="ProtNLM"/>
    </source>
</evidence>
<gene>
    <name evidence="2" type="ORF">CVIRNUC_005154</name>
</gene>
<keyword evidence="1" id="KW-0472">Membrane</keyword>
<comment type="caution">
    <text evidence="2">The sequence shown here is derived from an EMBL/GenBank/DDBJ whole genome shotgun (WGS) entry which is preliminary data.</text>
</comment>
<feature type="transmembrane region" description="Helical" evidence="1">
    <location>
        <begin position="153"/>
        <end position="172"/>
    </location>
</feature>
<proteinExistence type="predicted"/>
<feature type="transmembrane region" description="Helical" evidence="1">
    <location>
        <begin position="184"/>
        <end position="201"/>
    </location>
</feature>
<evidence type="ECO:0000256" key="1">
    <source>
        <dbReference type="SAM" id="Phobius"/>
    </source>
</evidence>
<name>A0AAV1I519_9CHLO</name>
<evidence type="ECO:0000313" key="2">
    <source>
        <dbReference type="EMBL" id="CAK0780728.1"/>
    </source>
</evidence>
<reference evidence="2 3" key="1">
    <citation type="submission" date="2023-10" db="EMBL/GenBank/DDBJ databases">
        <authorList>
            <person name="Maclean D."/>
            <person name="Macfadyen A."/>
        </authorList>
    </citation>
    <scope>NUCLEOTIDE SEQUENCE [LARGE SCALE GENOMIC DNA]</scope>
</reference>
<dbReference type="PANTHER" id="PTHR36716:SF2">
    <property type="entry name" value="F3H9.20 PROTEIN"/>
    <property type="match status" value="1"/>
</dbReference>
<sequence length="294" mass="31410">MMASQAACSSSRCPCNPSTSGRLSARCHASTLTACIRKLPTCNLSGSLSLHCQRRRGLSLRAATEGSEVYKGAFGEWSVDESDVKEVLGYRAGLSVAAAALLMDTLLMWSPLDGSSLAFLRNLENAIALLGAAGFGVSLYLIHIYVTPIKRTLQLLWAAGVIGGTTLMVTQPQPITEYVASHQGAVWAVGPLFAAVTGVAFKEGVCYGKPECAALFFLTPALLLGHLSGAVAEGPETALLAAFVATSVLFAARKYTQAIKDDIGDKSVFQFQAMSEEEQERLLAERRQRQPQEY</sequence>
<keyword evidence="1" id="KW-0812">Transmembrane</keyword>
<dbReference type="InterPro" id="IPR019275">
    <property type="entry name" value="DUF2301"/>
</dbReference>
<feature type="transmembrane region" description="Helical" evidence="1">
    <location>
        <begin position="127"/>
        <end position="146"/>
    </location>
</feature>
<dbReference type="Pfam" id="PF10063">
    <property type="entry name" value="DUF2301"/>
    <property type="match status" value="1"/>
</dbReference>
<feature type="transmembrane region" description="Helical" evidence="1">
    <location>
        <begin position="88"/>
        <end position="107"/>
    </location>
</feature>
<feature type="transmembrane region" description="Helical" evidence="1">
    <location>
        <begin position="213"/>
        <end position="232"/>
    </location>
</feature>
<organism evidence="2 3">
    <name type="scientific">Coccomyxa viridis</name>
    <dbReference type="NCBI Taxonomy" id="1274662"/>
    <lineage>
        <taxon>Eukaryota</taxon>
        <taxon>Viridiplantae</taxon>
        <taxon>Chlorophyta</taxon>
        <taxon>core chlorophytes</taxon>
        <taxon>Trebouxiophyceae</taxon>
        <taxon>Trebouxiophyceae incertae sedis</taxon>
        <taxon>Coccomyxaceae</taxon>
        <taxon>Coccomyxa</taxon>
    </lineage>
</organism>
<accession>A0AAV1I519</accession>
<dbReference type="Proteomes" id="UP001314263">
    <property type="component" value="Unassembled WGS sequence"/>
</dbReference>
<dbReference type="EMBL" id="CAUYUE010000006">
    <property type="protein sequence ID" value="CAK0780728.1"/>
    <property type="molecule type" value="Genomic_DNA"/>
</dbReference>